<keyword evidence="8" id="KW-1185">Reference proteome</keyword>
<feature type="domain" description="Alpha-L-rhamnosidase C-terminal" evidence="6">
    <location>
        <begin position="661"/>
        <end position="730"/>
    </location>
</feature>
<proteinExistence type="predicted"/>
<dbReference type="InterPro" id="IPR012341">
    <property type="entry name" value="6hp_glycosidase-like_sf"/>
</dbReference>
<evidence type="ECO:0000256" key="1">
    <source>
        <dbReference type="ARBA" id="ARBA00001445"/>
    </source>
</evidence>
<dbReference type="SUPFAM" id="SSF48208">
    <property type="entry name" value="Six-hairpin glycosidases"/>
    <property type="match status" value="1"/>
</dbReference>
<protein>
    <recommendedName>
        <fullName evidence="2">alpha-L-rhamnosidase</fullName>
        <ecNumber evidence="2">3.2.1.40</ecNumber>
    </recommendedName>
</protein>
<dbReference type="GO" id="GO:0005975">
    <property type="term" value="P:carbohydrate metabolic process"/>
    <property type="evidence" value="ECO:0007669"/>
    <property type="project" value="InterPro"/>
</dbReference>
<dbReference type="AlphaFoldDB" id="A0A1M4WJU0"/>
<sequence>MKRNRLLKRLALVVLGVFSISLSAIAGNKPSGLMTDLIEHTDRTWNNGYVSSLPVWKLDSAIESLQYAAIRSMYPAFSWIVPGEAQNTHQIAYRLIVADNLSDVTFGKGNVWDSGEVKNGQSVAVLYGGEALKPDKIYFWRVKTVTDTEGESEWSEVKAFRTAGSLSEYATAYYPQVKTMESPVTVRKLSTNACLVDFGTDAFAQLVLTFTSVIESDSVTIHLGECLENGHVLRNPGQSTIRYRRCQLGLLKGTHTYRIKIEKDGRNTGKAAVLIPEYIGEVLPFRYCEIEGYNESQPPISIVREVVHYPFDEMASSFCSSDDILNQVWKLCKYSIRATSFAGIYVDGDRERIPYEADALINQLCHYGVDREYSMARRSHEYLLLHPTWPTEWILQAVLIAWQDYQYTGDCRSLKANYELLKPRLLLSLREKNGLISTSTGLQTPEFISSIRMNGQIRDIVDWPHTKPDSKLWDVMGESDGFVFTDYNAVTNAYHYEALRLMGQIADVLEKSEDADLYTSEAKNFRKLFIRSFFNTSKGYFMDGLSADTDHASLHGNMFPLAFGLVPKGKEQGVINFIRTRGMACSVYGSQFLMDALYKANDAEYALQMLNKTDERSWYNMIRVGSTISLEAWDNKYKTNQDWNHAWGAAPANVIPRHLMGVEPLTPGFGTVRIKPQLGSLEWAEATVPTIRGNVRIAVKNKSEEYSLKVSIPANMDAEVYLPLPSGKYKVMMNGTPVKATRVKGEPYLSVGKIGSGTYSFLIN</sequence>
<name>A0A1M4WJU0_9BACE</name>
<evidence type="ECO:0000313" key="8">
    <source>
        <dbReference type="Proteomes" id="UP000184436"/>
    </source>
</evidence>
<dbReference type="Gene3D" id="2.60.120.260">
    <property type="entry name" value="Galactose-binding domain-like"/>
    <property type="match status" value="1"/>
</dbReference>
<dbReference type="GO" id="GO:0030596">
    <property type="term" value="F:alpha-L-rhamnosidase activity"/>
    <property type="evidence" value="ECO:0007669"/>
    <property type="project" value="UniProtKB-EC"/>
</dbReference>
<dbReference type="OrthoDB" id="9815108at2"/>
<dbReference type="InterPro" id="IPR008928">
    <property type="entry name" value="6-hairpin_glycosidase_sf"/>
</dbReference>
<dbReference type="Gene3D" id="2.60.40.10">
    <property type="entry name" value="Immunoglobulins"/>
    <property type="match status" value="1"/>
</dbReference>
<feature type="signal peptide" evidence="4">
    <location>
        <begin position="1"/>
        <end position="26"/>
    </location>
</feature>
<dbReference type="Gene3D" id="1.50.10.10">
    <property type="match status" value="1"/>
</dbReference>
<evidence type="ECO:0000256" key="4">
    <source>
        <dbReference type="SAM" id="SignalP"/>
    </source>
</evidence>
<dbReference type="RefSeq" id="WP_025074038.1">
    <property type="nucleotide sequence ID" value="NZ_FQVD01000006.1"/>
</dbReference>
<dbReference type="InterPro" id="IPR035398">
    <property type="entry name" value="Bac_rhamnosid_C"/>
</dbReference>
<dbReference type="Pfam" id="PF25788">
    <property type="entry name" value="Ig_Rha78A_N"/>
    <property type="match status" value="1"/>
</dbReference>
<keyword evidence="3" id="KW-0378">Hydrolase</keyword>
<dbReference type="EC" id="3.2.1.40" evidence="2"/>
<feature type="chain" id="PRO_5030031150" description="alpha-L-rhamnosidase" evidence="4">
    <location>
        <begin position="27"/>
        <end position="764"/>
    </location>
</feature>
<feature type="domain" description="Alpha-L-rhamnosidase six-hairpin glycosidase" evidence="5">
    <location>
        <begin position="314"/>
        <end position="658"/>
    </location>
</feature>
<dbReference type="STRING" id="871325.SAMN05444349_106127"/>
<keyword evidence="4" id="KW-0732">Signal</keyword>
<dbReference type="Proteomes" id="UP000184436">
    <property type="component" value="Unassembled WGS sequence"/>
</dbReference>
<evidence type="ECO:0000259" key="6">
    <source>
        <dbReference type="Pfam" id="PF17390"/>
    </source>
</evidence>
<dbReference type="EMBL" id="FQVD01000006">
    <property type="protein sequence ID" value="SHE81464.1"/>
    <property type="molecule type" value="Genomic_DNA"/>
</dbReference>
<dbReference type="PANTHER" id="PTHR33307">
    <property type="entry name" value="ALPHA-RHAMNOSIDASE (EUROFUNG)"/>
    <property type="match status" value="1"/>
</dbReference>
<dbReference type="InterPro" id="IPR013783">
    <property type="entry name" value="Ig-like_fold"/>
</dbReference>
<comment type="catalytic activity">
    <reaction evidence="1">
        <text>Hydrolysis of terminal non-reducing alpha-L-rhamnose residues in alpha-L-rhamnosides.</text>
        <dbReference type="EC" id="3.2.1.40"/>
    </reaction>
</comment>
<accession>A0A1M4WJU0</accession>
<dbReference type="Gene3D" id="2.60.420.10">
    <property type="entry name" value="Maltose phosphorylase, domain 3"/>
    <property type="match status" value="1"/>
</dbReference>
<evidence type="ECO:0000256" key="3">
    <source>
        <dbReference type="ARBA" id="ARBA00022801"/>
    </source>
</evidence>
<dbReference type="InterPro" id="IPR016007">
    <property type="entry name" value="Alpha_rhamnosid"/>
</dbReference>
<dbReference type="Pfam" id="PF17390">
    <property type="entry name" value="Bac_rhamnosid_C"/>
    <property type="match status" value="1"/>
</dbReference>
<evidence type="ECO:0000256" key="2">
    <source>
        <dbReference type="ARBA" id="ARBA00012652"/>
    </source>
</evidence>
<evidence type="ECO:0000313" key="7">
    <source>
        <dbReference type="EMBL" id="SHE81464.1"/>
    </source>
</evidence>
<dbReference type="InterPro" id="IPR035396">
    <property type="entry name" value="Bac_rhamnosid6H"/>
</dbReference>
<gene>
    <name evidence="7" type="ORF">SAMN05444349_106127</name>
</gene>
<dbReference type="Pfam" id="PF17389">
    <property type="entry name" value="Bac_rhamnosid6H"/>
    <property type="match status" value="1"/>
</dbReference>
<organism evidence="7 8">
    <name type="scientific">Bacteroides faecichinchillae</name>
    <dbReference type="NCBI Taxonomy" id="871325"/>
    <lineage>
        <taxon>Bacteria</taxon>
        <taxon>Pseudomonadati</taxon>
        <taxon>Bacteroidota</taxon>
        <taxon>Bacteroidia</taxon>
        <taxon>Bacteroidales</taxon>
        <taxon>Bacteroidaceae</taxon>
        <taxon>Bacteroides</taxon>
    </lineage>
</organism>
<reference evidence="7 8" key="1">
    <citation type="submission" date="2016-11" db="EMBL/GenBank/DDBJ databases">
        <authorList>
            <person name="Jaros S."/>
            <person name="Januszkiewicz K."/>
            <person name="Wedrychowicz H."/>
        </authorList>
    </citation>
    <scope>NUCLEOTIDE SEQUENCE [LARGE SCALE GENOMIC DNA]</scope>
    <source>
        <strain evidence="7 8">DSM 26883</strain>
    </source>
</reference>
<dbReference type="PANTHER" id="PTHR33307:SF6">
    <property type="entry name" value="ALPHA-RHAMNOSIDASE (EUROFUNG)-RELATED"/>
    <property type="match status" value="1"/>
</dbReference>
<evidence type="ECO:0000259" key="5">
    <source>
        <dbReference type="Pfam" id="PF17389"/>
    </source>
</evidence>